<dbReference type="FunFam" id="1.10.10.10:FF:000213">
    <property type="entry name" value="Coniferyl alcohol 9-O-methyltransferase"/>
    <property type="match status" value="1"/>
</dbReference>
<organism evidence="9 10">
    <name type="scientific">Vigna angularis var. angularis</name>
    <dbReference type="NCBI Taxonomy" id="157739"/>
    <lineage>
        <taxon>Eukaryota</taxon>
        <taxon>Viridiplantae</taxon>
        <taxon>Streptophyta</taxon>
        <taxon>Embryophyta</taxon>
        <taxon>Tracheophyta</taxon>
        <taxon>Spermatophyta</taxon>
        <taxon>Magnoliopsida</taxon>
        <taxon>eudicotyledons</taxon>
        <taxon>Gunneridae</taxon>
        <taxon>Pentapetalae</taxon>
        <taxon>rosids</taxon>
        <taxon>fabids</taxon>
        <taxon>Fabales</taxon>
        <taxon>Fabaceae</taxon>
        <taxon>Papilionoideae</taxon>
        <taxon>50 kb inversion clade</taxon>
        <taxon>NPAAA clade</taxon>
        <taxon>indigoferoid/millettioid clade</taxon>
        <taxon>Phaseoleae</taxon>
        <taxon>Vigna</taxon>
    </lineage>
</organism>
<reference evidence="9 10" key="1">
    <citation type="journal article" date="2015" name="Sci. Rep.">
        <title>The power of single molecule real-time sequencing technology in the de novo assembly of a eukaryotic genome.</title>
        <authorList>
            <person name="Sakai H."/>
            <person name="Naito K."/>
            <person name="Ogiso-Tanaka E."/>
            <person name="Takahashi Y."/>
            <person name="Iseki K."/>
            <person name="Muto C."/>
            <person name="Satou K."/>
            <person name="Teruya K."/>
            <person name="Shiroma A."/>
            <person name="Shimoji M."/>
            <person name="Hirano T."/>
            <person name="Itoh T."/>
            <person name="Kaga A."/>
            <person name="Tomooka N."/>
        </authorList>
    </citation>
    <scope>NUCLEOTIDE SEQUENCE [LARGE SCALE GENOMIC DNA]</scope>
    <source>
        <strain evidence="10">cv. Shumari</strain>
    </source>
</reference>
<name>A0A0S3RLG8_PHAAN</name>
<evidence type="ECO:0000256" key="3">
    <source>
        <dbReference type="ARBA" id="ARBA00022691"/>
    </source>
</evidence>
<dbReference type="GO" id="GO:0033800">
    <property type="term" value="F:isoflavone 7-O-methyltransferase activity"/>
    <property type="evidence" value="ECO:0007669"/>
    <property type="project" value="UniProtKB-EC"/>
</dbReference>
<accession>A0A0S3RLG8</accession>
<dbReference type="Gene3D" id="3.40.50.150">
    <property type="entry name" value="Vaccinia Virus protein VP39"/>
    <property type="match status" value="1"/>
</dbReference>
<comment type="catalytic activity">
    <reaction evidence="4">
        <text>a 7-hydroxyisoflavone + S-adenosyl-L-methionine = a 7-methoxyisoflavone + S-adenosyl-L-homocysteine + H(+)</text>
        <dbReference type="Rhea" id="RHEA:17933"/>
        <dbReference type="ChEBI" id="CHEBI:15378"/>
        <dbReference type="ChEBI" id="CHEBI:55465"/>
        <dbReference type="ChEBI" id="CHEBI:57856"/>
        <dbReference type="ChEBI" id="CHEBI:59789"/>
        <dbReference type="ChEBI" id="CHEBI:140356"/>
        <dbReference type="EC" id="2.1.1.150"/>
    </reaction>
</comment>
<gene>
    <name evidence="9" type="primary">Vigan.03G111700</name>
    <name evidence="9" type="ORF">VIGAN_03111700</name>
</gene>
<dbReference type="FunFam" id="3.40.50.150:FF:000057">
    <property type="entry name" value="O-methyltransferase ZRP4"/>
    <property type="match status" value="1"/>
</dbReference>
<keyword evidence="2" id="KW-0808">Transferase</keyword>
<evidence type="ECO:0000256" key="1">
    <source>
        <dbReference type="ARBA" id="ARBA00022603"/>
    </source>
</evidence>
<evidence type="ECO:0000313" key="9">
    <source>
        <dbReference type="EMBL" id="BAT81405.1"/>
    </source>
</evidence>
<evidence type="ECO:0000313" key="10">
    <source>
        <dbReference type="Proteomes" id="UP000291084"/>
    </source>
</evidence>
<dbReference type="Gene3D" id="1.10.10.10">
    <property type="entry name" value="Winged helix-like DNA-binding domain superfamily/Winged helix DNA-binding domain"/>
    <property type="match status" value="1"/>
</dbReference>
<evidence type="ECO:0000259" key="7">
    <source>
        <dbReference type="Pfam" id="PF00891"/>
    </source>
</evidence>
<dbReference type="InterPro" id="IPR036388">
    <property type="entry name" value="WH-like_DNA-bd_sf"/>
</dbReference>
<evidence type="ECO:0000256" key="6">
    <source>
        <dbReference type="PIRSR" id="PIRSR005739-1"/>
    </source>
</evidence>
<proteinExistence type="predicted"/>
<dbReference type="GO" id="GO:0046983">
    <property type="term" value="F:protein dimerization activity"/>
    <property type="evidence" value="ECO:0007669"/>
    <property type="project" value="InterPro"/>
</dbReference>
<dbReference type="InterPro" id="IPR029063">
    <property type="entry name" value="SAM-dependent_MTases_sf"/>
</dbReference>
<dbReference type="Pfam" id="PF08100">
    <property type="entry name" value="Dimerisation"/>
    <property type="match status" value="1"/>
</dbReference>
<dbReference type="InterPro" id="IPR001077">
    <property type="entry name" value="COMT_C"/>
</dbReference>
<dbReference type="PANTHER" id="PTHR11746">
    <property type="entry name" value="O-METHYLTRANSFERASE"/>
    <property type="match status" value="1"/>
</dbReference>
<dbReference type="SUPFAM" id="SSF46785">
    <property type="entry name" value="Winged helix' DNA-binding domain"/>
    <property type="match status" value="1"/>
</dbReference>
<protein>
    <recommendedName>
        <fullName evidence="5">isoflavone 7-O-methyltransferase</fullName>
        <ecNumber evidence="5">2.1.1.150</ecNumber>
    </recommendedName>
</protein>
<dbReference type="AlphaFoldDB" id="A0A0S3RLG8"/>
<sequence>MQQIMESHGAKLLRAQTHIWNHIFSFINSMSLKCVVELGIADIIHNHGQPISLSNLIASLPIHSSKTHFIPRLMRILVHSGFFSQLNHTDNELEVKYALTDASLLLLKSHEMSVAPFLLAMLDPVLTNPWNHFSNWFKTGQTTPFELAHGKLLWEYAGTDPRINILFNDAMASDAQLITSSVIDKCKDVFMGLESLVDVGGGTGTMGKAIAESFPQLECIVFDLPHVVSGLQGSENLKYVGGDMFEEIPPTDAILLKWILHDWSDEECVSILKKSKEAISKKGKEGKVIIIDMVMDNDVKDKEYVETQLFFDMLMMVLVKGKERNEKEWVKLFSSAGFNNYIITPVLGSRSLIQIYP</sequence>
<evidence type="ECO:0000256" key="2">
    <source>
        <dbReference type="ARBA" id="ARBA00022679"/>
    </source>
</evidence>
<feature type="domain" description="O-methyltransferase dimerisation" evidence="8">
    <location>
        <begin position="20"/>
        <end position="109"/>
    </location>
</feature>
<keyword evidence="1" id="KW-0489">Methyltransferase</keyword>
<dbReference type="InterPro" id="IPR016461">
    <property type="entry name" value="COMT-like"/>
</dbReference>
<dbReference type="SUPFAM" id="SSF53335">
    <property type="entry name" value="S-adenosyl-L-methionine-dependent methyltransferases"/>
    <property type="match status" value="1"/>
</dbReference>
<dbReference type="Proteomes" id="UP000291084">
    <property type="component" value="Chromosome 3"/>
</dbReference>
<dbReference type="InterPro" id="IPR036390">
    <property type="entry name" value="WH_DNA-bd_sf"/>
</dbReference>
<dbReference type="EMBL" id="AP015036">
    <property type="protein sequence ID" value="BAT81405.1"/>
    <property type="molecule type" value="Genomic_DNA"/>
</dbReference>
<dbReference type="GO" id="GO:0032259">
    <property type="term" value="P:methylation"/>
    <property type="evidence" value="ECO:0007669"/>
    <property type="project" value="UniProtKB-KW"/>
</dbReference>
<dbReference type="Pfam" id="PF00891">
    <property type="entry name" value="Methyltransf_2"/>
    <property type="match status" value="1"/>
</dbReference>
<dbReference type="OrthoDB" id="2410195at2759"/>
<evidence type="ECO:0000256" key="4">
    <source>
        <dbReference type="ARBA" id="ARBA00050968"/>
    </source>
</evidence>
<dbReference type="EC" id="2.1.1.150" evidence="5"/>
<keyword evidence="10" id="KW-1185">Reference proteome</keyword>
<dbReference type="GO" id="GO:0009717">
    <property type="term" value="P:isoflavonoid biosynthetic process"/>
    <property type="evidence" value="ECO:0007669"/>
    <property type="project" value="UniProtKB-ARBA"/>
</dbReference>
<evidence type="ECO:0000256" key="5">
    <source>
        <dbReference type="ARBA" id="ARBA00066355"/>
    </source>
</evidence>
<evidence type="ECO:0000259" key="8">
    <source>
        <dbReference type="Pfam" id="PF08100"/>
    </source>
</evidence>
<dbReference type="PROSITE" id="PS51683">
    <property type="entry name" value="SAM_OMT_II"/>
    <property type="match status" value="1"/>
</dbReference>
<feature type="domain" description="O-methyltransferase C-terminal" evidence="7">
    <location>
        <begin position="130"/>
        <end position="339"/>
    </location>
</feature>
<feature type="active site" description="Proton acceptor" evidence="6">
    <location>
        <position position="261"/>
    </location>
</feature>
<keyword evidence="3" id="KW-0949">S-adenosyl-L-methionine</keyword>
<dbReference type="InterPro" id="IPR012967">
    <property type="entry name" value="COMT_dimerisation"/>
</dbReference>
<dbReference type="PIRSF" id="PIRSF005739">
    <property type="entry name" value="O-mtase"/>
    <property type="match status" value="1"/>
</dbReference>